<evidence type="ECO:0000313" key="2">
    <source>
        <dbReference type="Proteomes" id="UP000634136"/>
    </source>
</evidence>
<name>A0A834WQ43_9FABA</name>
<dbReference type="AlphaFoldDB" id="A0A834WQ43"/>
<proteinExistence type="predicted"/>
<gene>
    <name evidence="1" type="ORF">G2W53_016348</name>
</gene>
<dbReference type="Proteomes" id="UP000634136">
    <property type="component" value="Unassembled WGS sequence"/>
</dbReference>
<sequence>MRNAKFIENVGPSGSENLNEVTFEEEYVNIPSTVTIDSD</sequence>
<keyword evidence="2" id="KW-1185">Reference proteome</keyword>
<organism evidence="1 2">
    <name type="scientific">Senna tora</name>
    <dbReference type="NCBI Taxonomy" id="362788"/>
    <lineage>
        <taxon>Eukaryota</taxon>
        <taxon>Viridiplantae</taxon>
        <taxon>Streptophyta</taxon>
        <taxon>Embryophyta</taxon>
        <taxon>Tracheophyta</taxon>
        <taxon>Spermatophyta</taxon>
        <taxon>Magnoliopsida</taxon>
        <taxon>eudicotyledons</taxon>
        <taxon>Gunneridae</taxon>
        <taxon>Pentapetalae</taxon>
        <taxon>rosids</taxon>
        <taxon>fabids</taxon>
        <taxon>Fabales</taxon>
        <taxon>Fabaceae</taxon>
        <taxon>Caesalpinioideae</taxon>
        <taxon>Cassia clade</taxon>
        <taxon>Senna</taxon>
    </lineage>
</organism>
<comment type="caution">
    <text evidence="1">The sequence shown here is derived from an EMBL/GenBank/DDBJ whole genome shotgun (WGS) entry which is preliminary data.</text>
</comment>
<reference evidence="1" key="1">
    <citation type="submission" date="2020-09" db="EMBL/GenBank/DDBJ databases">
        <title>Genome-Enabled Discovery of Anthraquinone Biosynthesis in Senna tora.</title>
        <authorList>
            <person name="Kang S.-H."/>
            <person name="Pandey R.P."/>
            <person name="Lee C.-M."/>
            <person name="Sim J.-S."/>
            <person name="Jeong J.-T."/>
            <person name="Choi B.-S."/>
            <person name="Jung M."/>
            <person name="Ginzburg D."/>
            <person name="Zhao K."/>
            <person name="Won S.Y."/>
            <person name="Oh T.-J."/>
            <person name="Yu Y."/>
            <person name="Kim N.-H."/>
            <person name="Lee O.R."/>
            <person name="Lee T.-H."/>
            <person name="Bashyal P."/>
            <person name="Kim T.-S."/>
            <person name="Lee W.-H."/>
            <person name="Kawkins C."/>
            <person name="Kim C.-K."/>
            <person name="Kim J.S."/>
            <person name="Ahn B.O."/>
            <person name="Rhee S.Y."/>
            <person name="Sohng J.K."/>
        </authorList>
    </citation>
    <scope>NUCLEOTIDE SEQUENCE</scope>
    <source>
        <tissue evidence="1">Leaf</tissue>
    </source>
</reference>
<evidence type="ECO:0000313" key="1">
    <source>
        <dbReference type="EMBL" id="KAF7825184.1"/>
    </source>
</evidence>
<protein>
    <submittedName>
        <fullName evidence="1">Retrovirus-related Pol polyprotein from transposon TNT 1-94</fullName>
    </submittedName>
</protein>
<dbReference type="EMBL" id="JAAIUW010000006">
    <property type="protein sequence ID" value="KAF7825184.1"/>
    <property type="molecule type" value="Genomic_DNA"/>
</dbReference>
<accession>A0A834WQ43</accession>